<dbReference type="NCBIfam" id="TIGR03753">
    <property type="entry name" value="blh_monoox"/>
    <property type="match status" value="1"/>
</dbReference>
<feature type="transmembrane region" description="Helical" evidence="1">
    <location>
        <begin position="65"/>
        <end position="92"/>
    </location>
</feature>
<evidence type="ECO:0008006" key="4">
    <source>
        <dbReference type="Google" id="ProtNLM"/>
    </source>
</evidence>
<protein>
    <recommendedName>
        <fullName evidence="4">Beta-carotene 15,15'-dioxygenase</fullName>
    </recommendedName>
</protein>
<dbReference type="AlphaFoldDB" id="A0A4D7JIE9"/>
<feature type="transmembrane region" description="Helical" evidence="1">
    <location>
        <begin position="273"/>
        <end position="296"/>
    </location>
</feature>
<accession>A0A4D7JIE9</accession>
<dbReference type="Proteomes" id="UP000298616">
    <property type="component" value="Chromosome"/>
</dbReference>
<feature type="transmembrane region" description="Helical" evidence="1">
    <location>
        <begin position="5"/>
        <end position="23"/>
    </location>
</feature>
<dbReference type="OrthoDB" id="945227at2"/>
<sequence>MNLSVFIYIAFNLVFLNLIQIQNDLFDSMLTGMCLFAILTLGISHGAVDNLLYGAKGKKQNIRFIINYILIAIGFGVIWWFVPNLAFILFILFSAYHFGQSQFVDLTPDKGIGGFLLDFLWGLSLISGLIYLNAPEASAFAEEYFKSLSSFILMIEYSGYLTAGFLTVTLILLIKNRLNGFISNNELLRELYLIALIGISFKLFDLLLGFTLYFIILHSLKVLRQEFSYFKIKSKLKNVFQFMKLLLPFTLISILGIILIFIIVSFFERPDLIPFLGIVLISCITIPHAFVMEIFYENKFHG</sequence>
<dbReference type="GO" id="GO:0016702">
    <property type="term" value="F:oxidoreductase activity, acting on single donors with incorporation of molecular oxygen, incorporation of two atoms of oxygen"/>
    <property type="evidence" value="ECO:0007669"/>
    <property type="project" value="InterPro"/>
</dbReference>
<keyword evidence="1" id="KW-0472">Membrane</keyword>
<dbReference type="EMBL" id="CP028923">
    <property type="protein sequence ID" value="QCK15769.1"/>
    <property type="molecule type" value="Genomic_DNA"/>
</dbReference>
<keyword evidence="3" id="KW-1185">Reference proteome</keyword>
<keyword evidence="1" id="KW-0812">Transmembrane</keyword>
<feature type="transmembrane region" description="Helical" evidence="1">
    <location>
        <begin position="245"/>
        <end position="267"/>
    </location>
</feature>
<feature type="transmembrane region" description="Helical" evidence="1">
    <location>
        <begin position="112"/>
        <end position="132"/>
    </location>
</feature>
<evidence type="ECO:0000256" key="1">
    <source>
        <dbReference type="SAM" id="Phobius"/>
    </source>
</evidence>
<dbReference type="InterPro" id="IPR022270">
    <property type="entry name" value="Blh_diox"/>
</dbReference>
<reference evidence="2 3" key="1">
    <citation type="submission" date="2018-04" db="EMBL/GenBank/DDBJ databases">
        <title>Complete genome uncultured novel isolate.</title>
        <authorList>
            <person name="Merlino G."/>
        </authorList>
    </citation>
    <scope>NUCLEOTIDE SEQUENCE [LARGE SCALE GENOMIC DNA]</scope>
    <source>
        <strain evidence="3">R1DC9</strain>
    </source>
</reference>
<keyword evidence="1" id="KW-1133">Transmembrane helix</keyword>
<gene>
    <name evidence="2" type="ORF">DCC35_13955</name>
</gene>
<name>A0A4D7JIE9_9BACT</name>
<feature type="transmembrane region" description="Helical" evidence="1">
    <location>
        <begin position="29"/>
        <end position="53"/>
    </location>
</feature>
<evidence type="ECO:0000313" key="2">
    <source>
        <dbReference type="EMBL" id="QCK15769.1"/>
    </source>
</evidence>
<dbReference type="RefSeq" id="WP_137091365.1">
    <property type="nucleotide sequence ID" value="NZ_CP028923.1"/>
</dbReference>
<feature type="transmembrane region" description="Helical" evidence="1">
    <location>
        <begin position="153"/>
        <end position="174"/>
    </location>
</feature>
<dbReference type="Pfam" id="PF15461">
    <property type="entry name" value="BCD"/>
    <property type="match status" value="1"/>
</dbReference>
<evidence type="ECO:0000313" key="3">
    <source>
        <dbReference type="Proteomes" id="UP000298616"/>
    </source>
</evidence>
<organism evidence="2 3">
    <name type="scientific">Mangrovivirga cuniculi</name>
    <dbReference type="NCBI Taxonomy" id="2715131"/>
    <lineage>
        <taxon>Bacteria</taxon>
        <taxon>Pseudomonadati</taxon>
        <taxon>Bacteroidota</taxon>
        <taxon>Cytophagia</taxon>
        <taxon>Cytophagales</taxon>
        <taxon>Mangrovivirgaceae</taxon>
        <taxon>Mangrovivirga</taxon>
    </lineage>
</organism>
<proteinExistence type="predicted"/>
<dbReference type="KEGG" id="fpf:DCC35_13955"/>
<feature type="transmembrane region" description="Helical" evidence="1">
    <location>
        <begin position="194"/>
        <end position="216"/>
    </location>
</feature>